<evidence type="ECO:0000256" key="1">
    <source>
        <dbReference type="ARBA" id="ARBA00022527"/>
    </source>
</evidence>
<feature type="region of interest" description="Disordered" evidence="7">
    <location>
        <begin position="757"/>
        <end position="903"/>
    </location>
</feature>
<feature type="compositionally biased region" description="Basic and acidic residues" evidence="7">
    <location>
        <begin position="792"/>
        <end position="821"/>
    </location>
</feature>
<dbReference type="Pfam" id="PF00069">
    <property type="entry name" value="Pkinase"/>
    <property type="match status" value="1"/>
</dbReference>
<dbReference type="GO" id="GO:0004674">
    <property type="term" value="F:protein serine/threonine kinase activity"/>
    <property type="evidence" value="ECO:0007669"/>
    <property type="project" value="UniProtKB-KW"/>
</dbReference>
<keyword evidence="4" id="KW-0418">Kinase</keyword>
<dbReference type="SMART" id="SM00220">
    <property type="entry name" value="S_TKc"/>
    <property type="match status" value="1"/>
</dbReference>
<evidence type="ECO:0000313" key="9">
    <source>
        <dbReference type="EnsemblMetazoa" id="CLYHEMP017057.1"/>
    </source>
</evidence>
<feature type="compositionally biased region" description="Polar residues" evidence="7">
    <location>
        <begin position="832"/>
        <end position="843"/>
    </location>
</feature>
<evidence type="ECO:0000259" key="8">
    <source>
        <dbReference type="PROSITE" id="PS50011"/>
    </source>
</evidence>
<dbReference type="PROSITE" id="PS00107">
    <property type="entry name" value="PROTEIN_KINASE_ATP"/>
    <property type="match status" value="1"/>
</dbReference>
<dbReference type="PANTHER" id="PTHR24342">
    <property type="entry name" value="SERINE/THREONINE-PROTEIN KINASE 17"/>
    <property type="match status" value="1"/>
</dbReference>
<organism evidence="9 10">
    <name type="scientific">Clytia hemisphaerica</name>
    <dbReference type="NCBI Taxonomy" id="252671"/>
    <lineage>
        <taxon>Eukaryota</taxon>
        <taxon>Metazoa</taxon>
        <taxon>Cnidaria</taxon>
        <taxon>Hydrozoa</taxon>
        <taxon>Hydroidolina</taxon>
        <taxon>Leptothecata</taxon>
        <taxon>Obeliida</taxon>
        <taxon>Clytiidae</taxon>
        <taxon>Clytia</taxon>
    </lineage>
</organism>
<dbReference type="InterPro" id="IPR008271">
    <property type="entry name" value="Ser/Thr_kinase_AS"/>
</dbReference>
<keyword evidence="10" id="KW-1185">Reference proteome</keyword>
<dbReference type="InterPro" id="IPR017441">
    <property type="entry name" value="Protein_kinase_ATP_BS"/>
</dbReference>
<dbReference type="GO" id="GO:0005524">
    <property type="term" value="F:ATP binding"/>
    <property type="evidence" value="ECO:0007669"/>
    <property type="project" value="UniProtKB-UniRule"/>
</dbReference>
<dbReference type="PANTHER" id="PTHR24342:SF14">
    <property type="entry name" value="DEATH-ASSOCIATED PROTEIN KINASE DAPK-1"/>
    <property type="match status" value="1"/>
</dbReference>
<evidence type="ECO:0000256" key="6">
    <source>
        <dbReference type="PROSITE-ProRule" id="PRU10141"/>
    </source>
</evidence>
<feature type="compositionally biased region" description="Low complexity" evidence="7">
    <location>
        <begin position="771"/>
        <end position="786"/>
    </location>
</feature>
<feature type="compositionally biased region" description="Basic and acidic residues" evidence="7">
    <location>
        <begin position="859"/>
        <end position="875"/>
    </location>
</feature>
<dbReference type="GO" id="GO:0005634">
    <property type="term" value="C:nucleus"/>
    <property type="evidence" value="ECO:0007669"/>
    <property type="project" value="TreeGrafter"/>
</dbReference>
<evidence type="ECO:0000256" key="4">
    <source>
        <dbReference type="ARBA" id="ARBA00022777"/>
    </source>
</evidence>
<dbReference type="Gene3D" id="3.30.200.20">
    <property type="entry name" value="Phosphorylase Kinase, domain 1"/>
    <property type="match status" value="1"/>
</dbReference>
<feature type="compositionally biased region" description="Basic and acidic residues" evidence="7">
    <location>
        <begin position="436"/>
        <end position="457"/>
    </location>
</feature>
<keyword evidence="1" id="KW-0723">Serine/threonine-protein kinase</keyword>
<protein>
    <recommendedName>
        <fullName evidence="8">Protein kinase domain-containing protein</fullName>
    </recommendedName>
</protein>
<feature type="compositionally biased region" description="Basic and acidic residues" evidence="7">
    <location>
        <begin position="335"/>
        <end position="396"/>
    </location>
</feature>
<keyword evidence="2" id="KW-0808">Transferase</keyword>
<feature type="compositionally biased region" description="Basic and acidic residues" evidence="7">
    <location>
        <begin position="588"/>
        <end position="644"/>
    </location>
</feature>
<dbReference type="InterPro" id="IPR011009">
    <property type="entry name" value="Kinase-like_dom_sf"/>
</dbReference>
<feature type="compositionally biased region" description="Basic and acidic residues" evidence="7">
    <location>
        <begin position="531"/>
        <end position="545"/>
    </location>
</feature>
<dbReference type="GO" id="GO:0035556">
    <property type="term" value="P:intracellular signal transduction"/>
    <property type="evidence" value="ECO:0007669"/>
    <property type="project" value="TreeGrafter"/>
</dbReference>
<dbReference type="RefSeq" id="XP_066919547.1">
    <property type="nucleotide sequence ID" value="XM_067063446.1"/>
</dbReference>
<feature type="region of interest" description="Disordered" evidence="7">
    <location>
        <begin position="335"/>
        <end position="644"/>
    </location>
</feature>
<dbReference type="CDD" id="cd14006">
    <property type="entry name" value="STKc_MLCK-like"/>
    <property type="match status" value="1"/>
</dbReference>
<feature type="compositionally biased region" description="Basic and acidic residues" evidence="7">
    <location>
        <begin position="555"/>
        <end position="576"/>
    </location>
</feature>
<reference evidence="9" key="1">
    <citation type="submission" date="2021-01" db="UniProtKB">
        <authorList>
            <consortium name="EnsemblMetazoa"/>
        </authorList>
    </citation>
    <scope>IDENTIFICATION</scope>
</reference>
<evidence type="ECO:0000256" key="5">
    <source>
        <dbReference type="ARBA" id="ARBA00022840"/>
    </source>
</evidence>
<evidence type="ECO:0000256" key="3">
    <source>
        <dbReference type="ARBA" id="ARBA00022741"/>
    </source>
</evidence>
<accession>A0A7M5X4I5</accession>
<evidence type="ECO:0000256" key="2">
    <source>
        <dbReference type="ARBA" id="ARBA00022679"/>
    </source>
</evidence>
<name>A0A7M5X4I5_9CNID</name>
<feature type="domain" description="Protein kinase" evidence="8">
    <location>
        <begin position="16"/>
        <end position="276"/>
    </location>
</feature>
<feature type="compositionally biased region" description="Polar residues" evidence="7">
    <location>
        <begin position="578"/>
        <end position="587"/>
    </location>
</feature>
<evidence type="ECO:0000256" key="7">
    <source>
        <dbReference type="SAM" id="MobiDB-lite"/>
    </source>
</evidence>
<dbReference type="InterPro" id="IPR000719">
    <property type="entry name" value="Prot_kinase_dom"/>
</dbReference>
<feature type="compositionally biased region" description="Acidic residues" evidence="7">
    <location>
        <begin position="405"/>
        <end position="422"/>
    </location>
</feature>
<dbReference type="GeneID" id="136806872"/>
<keyword evidence="5 6" id="KW-0067">ATP-binding</keyword>
<sequence length="923" mass="105381">MALNFQYCEEKLEDVYDIKEELGRGQFAVVKRCLSKDTSEAVAAKFVKVKRTKSSRNGLDRKLIEREAGILNSLQHEKVLKLFNVFDLGAEMCLVLELLSGGELFDKISEQEYLTEVEAACYMKQVLQGIDYLHKNNIVHLDIKPENIVLKEKYGTDIKLVDFGLAQIVKPGDEIREMMGTPEFVAPEVINYDCIGLYTDMWAIGVLAYILLSGCSPFLGDDNQETYDNICRVDYHFDEEYFDTISEDAKLFVQELLIKNPKKRNTADDCLDHPWIRSMAQFRSREDSSIIQTARFKAFVARRRWQQSFQKMKAITRFSKFLKIRASAVIAEENTKDGVDGKPAETGQDEKKQGNDAESDKTEQTKSSSIDKKQPKDKEEEVEKDPIVDRYFKKEVSSSQSKTEDNEDEESDSIDKDAETDDSLYKESLNQGLQNEEERTVQETDKDTDKQDLKEEKCEDNEDLETSEQPPIPQSRNSSIHHLDVPGIVVSHDNSRRDSNTSPNMRRKYSREMPVHYTEMLRQMTLEQVVQEEKNEAGSKEKSAENDISNESDNNEPHLKQENESKKEAKNNEHITTKAMNENTTNSEAEKANGNHENTVKEIKDDSDLRNEENSNQYEHGKEAGNTENESPKQLEEEEKTEKADIFTIDLSTIKAFDIRDKKTCRISITGRQMLFEHRMKKTRSVSLDGSKRLDVGQRSQSLAEDSFSMDCSGEGVGLHQDEVFGDQVTEEVREEVPDIGKAEEGPLPDWMREQQRESIGNAEKSESQENNKTQNNKEQTENNNNVIVGDEFMKNKGWRSSENDPSENAKEKLTLNKDLKVASQPDGKVSLKQNGSPVQNHGNSKHNKDKVALPDIIPESKIDKPDGKELEADTKNTGQSVDENENISEQQKNEKTTTEKQNLLIEEKIRKQRKGCGRCSIM</sequence>
<dbReference type="FunFam" id="1.10.510.10:FF:000571">
    <property type="entry name" value="Maternal embryonic leucine zipper kinase"/>
    <property type="match status" value="1"/>
</dbReference>
<dbReference type="OrthoDB" id="10260894at2759"/>
<dbReference type="PROSITE" id="PS50011">
    <property type="entry name" value="PROTEIN_KINASE_DOM"/>
    <property type="match status" value="1"/>
</dbReference>
<dbReference type="SUPFAM" id="SSF56112">
    <property type="entry name" value="Protein kinase-like (PK-like)"/>
    <property type="match status" value="1"/>
</dbReference>
<evidence type="ECO:0000313" key="10">
    <source>
        <dbReference type="Proteomes" id="UP000594262"/>
    </source>
</evidence>
<dbReference type="Proteomes" id="UP000594262">
    <property type="component" value="Unplaced"/>
</dbReference>
<dbReference type="PROSITE" id="PS00108">
    <property type="entry name" value="PROTEIN_KINASE_ST"/>
    <property type="match status" value="1"/>
</dbReference>
<feature type="binding site" evidence="6">
    <location>
        <position position="45"/>
    </location>
    <ligand>
        <name>ATP</name>
        <dbReference type="ChEBI" id="CHEBI:30616"/>
    </ligand>
</feature>
<keyword evidence="3 6" id="KW-0547">Nucleotide-binding</keyword>
<proteinExistence type="predicted"/>
<dbReference type="EnsemblMetazoa" id="CLYHEMT017057.1">
    <property type="protein sequence ID" value="CLYHEMP017057.1"/>
    <property type="gene ID" value="CLYHEMG017057"/>
</dbReference>
<dbReference type="Gene3D" id="1.10.510.10">
    <property type="entry name" value="Transferase(Phosphotransferase) domain 1"/>
    <property type="match status" value="1"/>
</dbReference>
<dbReference type="GO" id="GO:0043065">
    <property type="term" value="P:positive regulation of apoptotic process"/>
    <property type="evidence" value="ECO:0007669"/>
    <property type="project" value="TreeGrafter"/>
</dbReference>
<dbReference type="AlphaFoldDB" id="A0A7M5X4I5"/>